<evidence type="ECO:0000256" key="8">
    <source>
        <dbReference type="ARBA" id="ARBA00023170"/>
    </source>
</evidence>
<dbReference type="PANTHER" id="PTHR21137">
    <property type="entry name" value="ODORANT RECEPTOR"/>
    <property type="match status" value="1"/>
</dbReference>
<evidence type="ECO:0000256" key="10">
    <source>
        <dbReference type="SAM" id="Phobius"/>
    </source>
</evidence>
<evidence type="ECO:0000256" key="6">
    <source>
        <dbReference type="ARBA" id="ARBA00022989"/>
    </source>
</evidence>
<dbReference type="GO" id="GO:0007165">
    <property type="term" value="P:signal transduction"/>
    <property type="evidence" value="ECO:0007669"/>
    <property type="project" value="UniProtKB-KW"/>
</dbReference>
<keyword evidence="2" id="KW-1003">Cell membrane</keyword>
<keyword evidence="9" id="KW-0807">Transducer</keyword>
<evidence type="ECO:0000256" key="5">
    <source>
        <dbReference type="ARBA" id="ARBA00022725"/>
    </source>
</evidence>
<dbReference type="GO" id="GO:0005549">
    <property type="term" value="F:odorant binding"/>
    <property type="evidence" value="ECO:0007669"/>
    <property type="project" value="InterPro"/>
</dbReference>
<evidence type="ECO:0000256" key="7">
    <source>
        <dbReference type="ARBA" id="ARBA00023136"/>
    </source>
</evidence>
<evidence type="ECO:0000256" key="1">
    <source>
        <dbReference type="ARBA" id="ARBA00004651"/>
    </source>
</evidence>
<evidence type="ECO:0000256" key="4">
    <source>
        <dbReference type="ARBA" id="ARBA00022692"/>
    </source>
</evidence>
<evidence type="ECO:0000256" key="3">
    <source>
        <dbReference type="ARBA" id="ARBA00022606"/>
    </source>
</evidence>
<keyword evidence="3" id="KW-0716">Sensory transduction</keyword>
<organism evidence="11">
    <name type="scientific">Dendrolimus houi</name>
    <dbReference type="NCBI Taxonomy" id="765132"/>
    <lineage>
        <taxon>Eukaryota</taxon>
        <taxon>Metazoa</taxon>
        <taxon>Ecdysozoa</taxon>
        <taxon>Arthropoda</taxon>
        <taxon>Hexapoda</taxon>
        <taxon>Insecta</taxon>
        <taxon>Pterygota</taxon>
        <taxon>Neoptera</taxon>
        <taxon>Endopterygota</taxon>
        <taxon>Lepidoptera</taxon>
        <taxon>Glossata</taxon>
        <taxon>Ditrysia</taxon>
        <taxon>Bombycoidea</taxon>
        <taxon>Lasiocampidae</taxon>
        <taxon>Dendrolimus</taxon>
    </lineage>
</organism>
<reference evidence="11" key="1">
    <citation type="journal article" date="2014" name="Insect Biochem. Mol. Biol.">
        <title>Antennal transcriptome analysis and comparison of olfactory genes in two sympatric defoliators, Dendrolimus houi and Dendrolimus kikuchii (Lepidoptera: Lasiocampidae).</title>
        <authorList>
            <person name="Zhang S."/>
            <person name="Zhang Z."/>
            <person name="Wang H."/>
            <person name="Kong X."/>
        </authorList>
    </citation>
    <scope>NUCLEOTIDE SEQUENCE</scope>
</reference>
<feature type="non-terminal residue" evidence="11">
    <location>
        <position position="356"/>
    </location>
</feature>
<name>A0A076E9A5_9NEOP</name>
<dbReference type="InterPro" id="IPR004117">
    <property type="entry name" value="7tm6_olfct_rcpt"/>
</dbReference>
<proteinExistence type="evidence at transcript level"/>
<keyword evidence="4 10" id="KW-0812">Transmembrane</keyword>
<keyword evidence="6 10" id="KW-1133">Transmembrane helix</keyword>
<dbReference type="Pfam" id="PF02949">
    <property type="entry name" value="7tm_6"/>
    <property type="match status" value="1"/>
</dbReference>
<evidence type="ECO:0000256" key="9">
    <source>
        <dbReference type="ARBA" id="ARBA00023224"/>
    </source>
</evidence>
<dbReference type="EMBL" id="KF487675">
    <property type="protein sequence ID" value="AII01073.1"/>
    <property type="molecule type" value="mRNA"/>
</dbReference>
<comment type="subcellular location">
    <subcellularLocation>
        <location evidence="1">Cell membrane</location>
        <topology evidence="1">Multi-pass membrane protein</topology>
    </subcellularLocation>
</comment>
<keyword evidence="5" id="KW-0552">Olfaction</keyword>
<feature type="transmembrane region" description="Helical" evidence="10">
    <location>
        <begin position="295"/>
        <end position="318"/>
    </location>
</feature>
<feature type="transmembrane region" description="Helical" evidence="10">
    <location>
        <begin position="133"/>
        <end position="151"/>
    </location>
</feature>
<protein>
    <submittedName>
        <fullName evidence="11">Odorant receptor</fullName>
    </submittedName>
</protein>
<dbReference type="GO" id="GO:0004984">
    <property type="term" value="F:olfactory receptor activity"/>
    <property type="evidence" value="ECO:0007669"/>
    <property type="project" value="InterPro"/>
</dbReference>
<dbReference type="AlphaFoldDB" id="A0A076E9A5"/>
<evidence type="ECO:0000313" key="11">
    <source>
        <dbReference type="EMBL" id="AII01073.1"/>
    </source>
</evidence>
<feature type="transmembrane region" description="Helical" evidence="10">
    <location>
        <begin position="178"/>
        <end position="205"/>
    </location>
</feature>
<dbReference type="PANTHER" id="PTHR21137:SF35">
    <property type="entry name" value="ODORANT RECEPTOR 19A-RELATED"/>
    <property type="match status" value="1"/>
</dbReference>
<keyword evidence="7 10" id="KW-0472">Membrane</keyword>
<feature type="transmembrane region" description="Helical" evidence="10">
    <location>
        <begin position="41"/>
        <end position="59"/>
    </location>
</feature>
<evidence type="ECO:0000256" key="2">
    <source>
        <dbReference type="ARBA" id="ARBA00022475"/>
    </source>
</evidence>
<sequence>MKIMPFFIKNVNWSLSLALNILKLAGFLVPQTVNACRRTVALAYWFFWFMFVVGTYLIIQVGELIQVWGDISLMVSTSFVLITNMASGIKAINLLLRKKAIQALIDQAESDLRSEVRKEGIQIIKRCDKETTWFMYGYLWLAGVTVLGWTFSGGNRELPLSAWYPYDTSKSPAYEITYFHQAAGIVTGAIFNVSLDTVVTTLIALCRCRLRLLALCLRTMGEDLQLDRENIFTKEEEQKMRIRLRGCIYRHHETLASAVKIQKCFSIPIFTQFSVSSVIICITAYQLAIEVKQHQVVRVISMLAYLLCMIMQVFLYCYQGHQLADESSDIAYAAYECPWYACSIKFKRSLLLVMTR</sequence>
<dbReference type="GO" id="GO:0005886">
    <property type="term" value="C:plasma membrane"/>
    <property type="evidence" value="ECO:0007669"/>
    <property type="project" value="UniProtKB-SubCell"/>
</dbReference>
<gene>
    <name evidence="11" type="primary">OR29</name>
</gene>
<feature type="transmembrane region" description="Helical" evidence="10">
    <location>
        <begin position="71"/>
        <end position="96"/>
    </location>
</feature>
<feature type="transmembrane region" description="Helical" evidence="10">
    <location>
        <begin position="269"/>
        <end position="289"/>
    </location>
</feature>
<keyword evidence="8 11" id="KW-0675">Receptor</keyword>
<accession>A0A076E9A5</accession>